<evidence type="ECO:0000256" key="5">
    <source>
        <dbReference type="ARBA" id="ARBA00023157"/>
    </source>
</evidence>
<dbReference type="GO" id="GO:0005125">
    <property type="term" value="F:cytokine activity"/>
    <property type="evidence" value="ECO:0007669"/>
    <property type="project" value="TreeGrafter"/>
</dbReference>
<keyword evidence="3" id="KW-0964">Secreted</keyword>
<dbReference type="GO" id="GO:0008083">
    <property type="term" value="F:growth factor activity"/>
    <property type="evidence" value="ECO:0007669"/>
    <property type="project" value="UniProtKB-KW"/>
</dbReference>
<dbReference type="SMART" id="SM00204">
    <property type="entry name" value="TGFB"/>
    <property type="match status" value="1"/>
</dbReference>
<dbReference type="InterPro" id="IPR029034">
    <property type="entry name" value="Cystine-knot_cytokine"/>
</dbReference>
<keyword evidence="10" id="KW-1185">Reference proteome</keyword>
<dbReference type="InterPro" id="IPR017948">
    <property type="entry name" value="TGFb_CS"/>
</dbReference>
<dbReference type="Proteomes" id="UP000886998">
    <property type="component" value="Unassembled WGS sequence"/>
</dbReference>
<organism evidence="9 10">
    <name type="scientific">Trichonephila inaurata madagascariensis</name>
    <dbReference type="NCBI Taxonomy" id="2747483"/>
    <lineage>
        <taxon>Eukaryota</taxon>
        <taxon>Metazoa</taxon>
        <taxon>Ecdysozoa</taxon>
        <taxon>Arthropoda</taxon>
        <taxon>Chelicerata</taxon>
        <taxon>Arachnida</taxon>
        <taxon>Araneae</taxon>
        <taxon>Araneomorphae</taxon>
        <taxon>Entelegynae</taxon>
        <taxon>Araneoidea</taxon>
        <taxon>Nephilidae</taxon>
        <taxon>Trichonephila</taxon>
        <taxon>Trichonephila inaurata</taxon>
    </lineage>
</organism>
<dbReference type="InterPro" id="IPR001839">
    <property type="entry name" value="TGF-b_C"/>
</dbReference>
<evidence type="ECO:0000256" key="4">
    <source>
        <dbReference type="ARBA" id="ARBA00023030"/>
    </source>
</evidence>
<feature type="chain" id="PRO_5036455626" description="TGF-beta family profile domain-containing protein" evidence="7">
    <location>
        <begin position="20"/>
        <end position="209"/>
    </location>
</feature>
<name>A0A8X6KD55_9ARAC</name>
<dbReference type="Pfam" id="PF00019">
    <property type="entry name" value="TGF_beta"/>
    <property type="match status" value="1"/>
</dbReference>
<comment type="caution">
    <text evidence="9">The sequence shown here is derived from an EMBL/GenBank/DDBJ whole genome shotgun (WGS) entry which is preliminary data.</text>
</comment>
<feature type="domain" description="TGF-beta family profile" evidence="8">
    <location>
        <begin position="89"/>
        <end position="209"/>
    </location>
</feature>
<dbReference type="PROSITE" id="PS51362">
    <property type="entry name" value="TGF_BETA_2"/>
    <property type="match status" value="1"/>
</dbReference>
<dbReference type="Gene3D" id="2.10.90.10">
    <property type="entry name" value="Cystine-knot cytokines"/>
    <property type="match status" value="1"/>
</dbReference>
<evidence type="ECO:0000256" key="1">
    <source>
        <dbReference type="ARBA" id="ARBA00004613"/>
    </source>
</evidence>
<keyword evidence="7" id="KW-0732">Signal</keyword>
<dbReference type="PANTHER" id="PTHR11848">
    <property type="entry name" value="TGF-BETA FAMILY"/>
    <property type="match status" value="1"/>
</dbReference>
<proteinExistence type="inferred from homology"/>
<feature type="signal peptide" evidence="7">
    <location>
        <begin position="1"/>
        <end position="19"/>
    </location>
</feature>
<comment type="subcellular location">
    <subcellularLocation>
        <location evidence="1">Secreted</location>
    </subcellularLocation>
</comment>
<evidence type="ECO:0000259" key="8">
    <source>
        <dbReference type="PROSITE" id="PS51362"/>
    </source>
</evidence>
<dbReference type="OrthoDB" id="5949851at2759"/>
<sequence>MHFALCALVILLVVSVSLASLEPEAEMELNSLQKRFLAELGMKDVPDMELVNTDEKEIQRMTQKYLWNVKRSEEEFLASSDTDAAEFERQLNGTLSVTRLRKKVVCYGKCCKRPLSISFADIGWNWIIDPKEFEAFYCKGRCEGSQGLFASTHALMQSILKVKGHNVSRPCCAPKKFRPLVLLHYDDNKPPELKVTTMKGMIVKECVCT</sequence>
<dbReference type="PROSITE" id="PS00250">
    <property type="entry name" value="TGF_BETA_1"/>
    <property type="match status" value="1"/>
</dbReference>
<dbReference type="EMBL" id="BMAV01025349">
    <property type="protein sequence ID" value="GFS40791.1"/>
    <property type="molecule type" value="Genomic_DNA"/>
</dbReference>
<accession>A0A8X6KD55</accession>
<evidence type="ECO:0000256" key="3">
    <source>
        <dbReference type="ARBA" id="ARBA00022525"/>
    </source>
</evidence>
<dbReference type="InterPro" id="IPR015615">
    <property type="entry name" value="TGF-beta-rel"/>
</dbReference>
<evidence type="ECO:0000256" key="2">
    <source>
        <dbReference type="ARBA" id="ARBA00006656"/>
    </source>
</evidence>
<gene>
    <name evidence="9" type="ORF">TNIN_194111</name>
</gene>
<keyword evidence="4 6" id="KW-0339">Growth factor</keyword>
<dbReference type="PANTHER" id="PTHR11848:SF119">
    <property type="entry name" value="TGF-BETA FAMILY PROFILE DOMAIN-CONTAINING PROTEIN"/>
    <property type="match status" value="1"/>
</dbReference>
<evidence type="ECO:0000313" key="10">
    <source>
        <dbReference type="Proteomes" id="UP000886998"/>
    </source>
</evidence>
<dbReference type="AlphaFoldDB" id="A0A8X6KD55"/>
<evidence type="ECO:0000256" key="7">
    <source>
        <dbReference type="SAM" id="SignalP"/>
    </source>
</evidence>
<dbReference type="GO" id="GO:0005615">
    <property type="term" value="C:extracellular space"/>
    <property type="evidence" value="ECO:0007669"/>
    <property type="project" value="TreeGrafter"/>
</dbReference>
<protein>
    <recommendedName>
        <fullName evidence="8">TGF-beta family profile domain-containing protein</fullName>
    </recommendedName>
</protein>
<comment type="similarity">
    <text evidence="2 6">Belongs to the TGF-beta family.</text>
</comment>
<reference evidence="9" key="1">
    <citation type="submission" date="2020-08" db="EMBL/GenBank/DDBJ databases">
        <title>Multicomponent nature underlies the extraordinary mechanical properties of spider dragline silk.</title>
        <authorList>
            <person name="Kono N."/>
            <person name="Nakamura H."/>
            <person name="Mori M."/>
            <person name="Yoshida Y."/>
            <person name="Ohtoshi R."/>
            <person name="Malay A.D."/>
            <person name="Moran D.A.P."/>
            <person name="Tomita M."/>
            <person name="Numata K."/>
            <person name="Arakawa K."/>
        </authorList>
    </citation>
    <scope>NUCLEOTIDE SEQUENCE</scope>
</reference>
<evidence type="ECO:0000313" key="9">
    <source>
        <dbReference type="EMBL" id="GFS40791.1"/>
    </source>
</evidence>
<dbReference type="SUPFAM" id="SSF57501">
    <property type="entry name" value="Cystine-knot cytokines"/>
    <property type="match status" value="1"/>
</dbReference>
<keyword evidence="5" id="KW-1015">Disulfide bond</keyword>
<evidence type="ECO:0000256" key="6">
    <source>
        <dbReference type="RuleBase" id="RU000354"/>
    </source>
</evidence>